<accession>A0A3D9L3S2</accession>
<proteinExistence type="predicted"/>
<reference evidence="1 2" key="1">
    <citation type="submission" date="2018-07" db="EMBL/GenBank/DDBJ databases">
        <title>Genomic Encyclopedia of Type Strains, Phase IV (KMG-IV): sequencing the most valuable type-strain genomes for metagenomic binning, comparative biology and taxonomic classification.</title>
        <authorList>
            <person name="Goeker M."/>
        </authorList>
    </citation>
    <scope>NUCLEOTIDE SEQUENCE [LARGE SCALE GENOMIC DNA]</scope>
    <source>
        <strain evidence="1 2">DSM 4134</strain>
    </source>
</reference>
<dbReference type="EMBL" id="QREG01000006">
    <property type="protein sequence ID" value="REE00099.1"/>
    <property type="molecule type" value="Genomic_DNA"/>
</dbReference>
<dbReference type="Proteomes" id="UP000256779">
    <property type="component" value="Unassembled WGS sequence"/>
</dbReference>
<comment type="caution">
    <text evidence="1">The sequence shown here is derived from an EMBL/GenBank/DDBJ whole genome shotgun (WGS) entry which is preliminary data.</text>
</comment>
<evidence type="ECO:0000313" key="1">
    <source>
        <dbReference type="EMBL" id="REE00099.1"/>
    </source>
</evidence>
<evidence type="ECO:0008006" key="3">
    <source>
        <dbReference type="Google" id="ProtNLM"/>
    </source>
</evidence>
<dbReference type="AlphaFoldDB" id="A0A3D9L3S2"/>
<dbReference type="RefSeq" id="WP_115867633.1">
    <property type="nucleotide sequence ID" value="NZ_QREG01000006.1"/>
</dbReference>
<name>A0A3D9L3S2_MARFU</name>
<dbReference type="OrthoDB" id="5187906at2"/>
<organism evidence="1 2">
    <name type="scientific">Marinoscillum furvescens DSM 4134</name>
    <dbReference type="NCBI Taxonomy" id="1122208"/>
    <lineage>
        <taxon>Bacteria</taxon>
        <taxon>Pseudomonadati</taxon>
        <taxon>Bacteroidota</taxon>
        <taxon>Cytophagia</taxon>
        <taxon>Cytophagales</taxon>
        <taxon>Reichenbachiellaceae</taxon>
        <taxon>Marinoscillum</taxon>
    </lineage>
</organism>
<keyword evidence="2" id="KW-1185">Reference proteome</keyword>
<evidence type="ECO:0000313" key="2">
    <source>
        <dbReference type="Proteomes" id="UP000256779"/>
    </source>
</evidence>
<gene>
    <name evidence="1" type="ORF">C7460_10636</name>
</gene>
<sequence>MTKECMECGREIYGRADKRFCGDACRSAYNNKLTGGTDKLVRSVNRKLRKNREILSRLNPEGKTTLHREQLLKGGFDMEYVTNTYTTKDGRTYRFCYEQGYLELDKGFVLLVRRDPRD</sequence>
<protein>
    <recommendedName>
        <fullName evidence="3">DUF2116 family Zn-ribbon domain-containing protein</fullName>
    </recommendedName>
</protein>